<accession>A0AAD3S031</accession>
<dbReference type="AlphaFoldDB" id="A0AAD3S031"/>
<name>A0AAD3S031_NEPGR</name>
<dbReference type="EMBL" id="BSYO01000003">
    <property type="protein sequence ID" value="GMH01867.1"/>
    <property type="molecule type" value="Genomic_DNA"/>
</dbReference>
<proteinExistence type="predicted"/>
<protein>
    <submittedName>
        <fullName evidence="2">Uncharacterized protein</fullName>
    </submittedName>
</protein>
<gene>
    <name evidence="2" type="ORF">Nepgr_003706</name>
</gene>
<sequence>MEVHFIPSRKKITAAAVPVASACSTAETAVAGRCDNGGSKKDKEDEQPQRKASGCVDRSTTFKERENAYGNCSRSSMWKNRKEVRLYRDVEGAAISKGTPTMGSTTCASGSSFDIISCINFPFLECTQC</sequence>
<evidence type="ECO:0000313" key="3">
    <source>
        <dbReference type="Proteomes" id="UP001279734"/>
    </source>
</evidence>
<feature type="compositionally biased region" description="Basic and acidic residues" evidence="1">
    <location>
        <begin position="38"/>
        <end position="49"/>
    </location>
</feature>
<evidence type="ECO:0000256" key="1">
    <source>
        <dbReference type="SAM" id="MobiDB-lite"/>
    </source>
</evidence>
<comment type="caution">
    <text evidence="2">The sequence shown here is derived from an EMBL/GenBank/DDBJ whole genome shotgun (WGS) entry which is preliminary data.</text>
</comment>
<keyword evidence="3" id="KW-1185">Reference proteome</keyword>
<feature type="region of interest" description="Disordered" evidence="1">
    <location>
        <begin position="33"/>
        <end position="57"/>
    </location>
</feature>
<organism evidence="2 3">
    <name type="scientific">Nepenthes gracilis</name>
    <name type="common">Slender pitcher plant</name>
    <dbReference type="NCBI Taxonomy" id="150966"/>
    <lineage>
        <taxon>Eukaryota</taxon>
        <taxon>Viridiplantae</taxon>
        <taxon>Streptophyta</taxon>
        <taxon>Embryophyta</taxon>
        <taxon>Tracheophyta</taxon>
        <taxon>Spermatophyta</taxon>
        <taxon>Magnoliopsida</taxon>
        <taxon>eudicotyledons</taxon>
        <taxon>Gunneridae</taxon>
        <taxon>Pentapetalae</taxon>
        <taxon>Caryophyllales</taxon>
        <taxon>Nepenthaceae</taxon>
        <taxon>Nepenthes</taxon>
    </lineage>
</organism>
<reference evidence="2" key="1">
    <citation type="submission" date="2023-05" db="EMBL/GenBank/DDBJ databases">
        <title>Nepenthes gracilis genome sequencing.</title>
        <authorList>
            <person name="Fukushima K."/>
        </authorList>
    </citation>
    <scope>NUCLEOTIDE SEQUENCE</scope>
    <source>
        <strain evidence="2">SING2019-196</strain>
    </source>
</reference>
<evidence type="ECO:0000313" key="2">
    <source>
        <dbReference type="EMBL" id="GMH01867.1"/>
    </source>
</evidence>
<dbReference type="Proteomes" id="UP001279734">
    <property type="component" value="Unassembled WGS sequence"/>
</dbReference>